<organism evidence="1 2">
    <name type="scientific">Nakamurella alba</name>
    <dbReference type="NCBI Taxonomy" id="2665158"/>
    <lineage>
        <taxon>Bacteria</taxon>
        <taxon>Bacillati</taxon>
        <taxon>Actinomycetota</taxon>
        <taxon>Actinomycetes</taxon>
        <taxon>Nakamurellales</taxon>
        <taxon>Nakamurellaceae</taxon>
        <taxon>Nakamurella</taxon>
    </lineage>
</organism>
<evidence type="ECO:0008006" key="3">
    <source>
        <dbReference type="Google" id="ProtNLM"/>
    </source>
</evidence>
<sequence>MATMDEVGERDGWRCWVCDEPVDPDRSVNDARGPSVDSYFTASKKKAPGAVERLAHRACNTRKGAVTPVISWPADGMVADPAVLLTSADRLRRKGGREVVGRCPGAAEGRELADWLTDRMSRLAPDLQIRCSVEAGGGQHLLVLTV</sequence>
<evidence type="ECO:0000313" key="1">
    <source>
        <dbReference type="EMBL" id="MTD16591.1"/>
    </source>
</evidence>
<name>A0A7K1FR14_9ACTN</name>
<reference evidence="1 2" key="1">
    <citation type="submission" date="2019-11" db="EMBL/GenBank/DDBJ databases">
        <authorList>
            <person name="Jiang L.-Q."/>
        </authorList>
    </citation>
    <scope>NUCLEOTIDE SEQUENCE [LARGE SCALE GENOMIC DNA]</scope>
    <source>
        <strain evidence="1 2">YIM 132087</strain>
    </source>
</reference>
<keyword evidence="2" id="KW-1185">Reference proteome</keyword>
<dbReference type="AlphaFoldDB" id="A0A7K1FR14"/>
<accession>A0A7K1FR14</accession>
<protein>
    <recommendedName>
        <fullName evidence="3">HNH endonuclease</fullName>
    </recommendedName>
</protein>
<gene>
    <name evidence="1" type="ORF">GIS00_21875</name>
</gene>
<dbReference type="EMBL" id="WLYK01000009">
    <property type="protein sequence ID" value="MTD16591.1"/>
    <property type="molecule type" value="Genomic_DNA"/>
</dbReference>
<dbReference type="Proteomes" id="UP000460221">
    <property type="component" value="Unassembled WGS sequence"/>
</dbReference>
<proteinExistence type="predicted"/>
<dbReference type="RefSeq" id="WP_154770537.1">
    <property type="nucleotide sequence ID" value="NZ_WLYK01000009.1"/>
</dbReference>
<comment type="caution">
    <text evidence="1">The sequence shown here is derived from an EMBL/GenBank/DDBJ whole genome shotgun (WGS) entry which is preliminary data.</text>
</comment>
<evidence type="ECO:0000313" key="2">
    <source>
        <dbReference type="Proteomes" id="UP000460221"/>
    </source>
</evidence>